<name>A0A4V3BLY8_SCAGO</name>
<dbReference type="Gene3D" id="3.30.160.140">
    <property type="entry name" value="Shew3726-like"/>
    <property type="match status" value="1"/>
</dbReference>
<dbReference type="AlphaFoldDB" id="A0A4V3BLY8"/>
<dbReference type="EMBL" id="SNVX01000026">
    <property type="protein sequence ID" value="TDN48612.1"/>
    <property type="molecule type" value="Genomic_DNA"/>
</dbReference>
<sequence>MNQAILFPDRETWDEVQRCICFPVLVGGFQLNCALSAESLAHRFGGDAPEVWLESFRQNRWDLEEEAEQAIRDRQEDNQGWVWLS</sequence>
<dbReference type="OrthoDB" id="6465020at2"/>
<organism evidence="1 2">
    <name type="scientific">Scandinavium goeteborgense</name>
    <dbReference type="NCBI Taxonomy" id="1851514"/>
    <lineage>
        <taxon>Bacteria</taxon>
        <taxon>Pseudomonadati</taxon>
        <taxon>Pseudomonadota</taxon>
        <taxon>Gammaproteobacteria</taxon>
        <taxon>Enterobacterales</taxon>
        <taxon>Enterobacteriaceae</taxon>
        <taxon>Scandinavium</taxon>
    </lineage>
</organism>
<reference evidence="1 2" key="1">
    <citation type="submission" date="2019-03" db="EMBL/GenBank/DDBJ databases">
        <title>Genomic analyses of the natural microbiome of Caenorhabditis elegans.</title>
        <authorList>
            <person name="Samuel B."/>
        </authorList>
    </citation>
    <scope>NUCLEOTIDE SEQUENCE [LARGE SCALE GENOMIC DNA]</scope>
    <source>
        <strain evidence="1 2">BIGb0156</strain>
    </source>
</reference>
<evidence type="ECO:0000313" key="2">
    <source>
        <dbReference type="Proteomes" id="UP000295530"/>
    </source>
</evidence>
<comment type="caution">
    <text evidence="1">The sequence shown here is derived from an EMBL/GenBank/DDBJ whole genome shotgun (WGS) entry which is preliminary data.</text>
</comment>
<gene>
    <name evidence="1" type="ORF">EC847_12660</name>
</gene>
<dbReference type="Proteomes" id="UP000295530">
    <property type="component" value="Unassembled WGS sequence"/>
</dbReference>
<dbReference type="SUPFAM" id="SSF160272">
    <property type="entry name" value="Shew3726-like"/>
    <property type="match status" value="1"/>
</dbReference>
<dbReference type="Pfam" id="PF07369">
    <property type="entry name" value="DUF1488"/>
    <property type="match status" value="1"/>
</dbReference>
<accession>A0A4V3BLY8</accession>
<dbReference type="InterPro" id="IPR036692">
    <property type="entry name" value="Shew3726-like_sf"/>
</dbReference>
<dbReference type="InterPro" id="IPR009962">
    <property type="entry name" value="DUF1488"/>
</dbReference>
<protein>
    <submittedName>
        <fullName evidence="1">Uncharacterized protein DUF1488</fullName>
    </submittedName>
</protein>
<dbReference type="RefSeq" id="WP_125354990.1">
    <property type="nucleotide sequence ID" value="NZ_CACSIW010000025.1"/>
</dbReference>
<keyword evidence="2" id="KW-1185">Reference proteome</keyword>
<evidence type="ECO:0000313" key="1">
    <source>
        <dbReference type="EMBL" id="TDN48612.1"/>
    </source>
</evidence>
<proteinExistence type="predicted"/>